<reference evidence="2 3" key="1">
    <citation type="submission" date="2021-12" db="EMBL/GenBank/DDBJ databases">
        <title>Complete genome sequence of Phytobacter diazotrophicus TA9734.</title>
        <authorList>
            <person name="Kubota H."/>
            <person name="Nakayama Y."/>
            <person name="Ariyoshi T."/>
        </authorList>
    </citation>
    <scope>NUCLEOTIDE SEQUENCE [LARGE SCALE GENOMIC DNA]</scope>
    <source>
        <strain evidence="2 3">TA9734</strain>
    </source>
</reference>
<keyword evidence="1" id="KW-0812">Transmembrane</keyword>
<organism evidence="2 3">
    <name type="scientific">Phytobacter diazotrophicus</name>
    <dbReference type="NCBI Taxonomy" id="395631"/>
    <lineage>
        <taxon>Bacteria</taxon>
        <taxon>Pseudomonadati</taxon>
        <taxon>Pseudomonadota</taxon>
        <taxon>Gammaproteobacteria</taxon>
        <taxon>Enterobacterales</taxon>
        <taxon>Enterobacteriaceae</taxon>
        <taxon>Phytobacter</taxon>
    </lineage>
</organism>
<evidence type="ECO:0000256" key="1">
    <source>
        <dbReference type="SAM" id="Phobius"/>
    </source>
</evidence>
<evidence type="ECO:0000313" key="3">
    <source>
        <dbReference type="Proteomes" id="UP001320460"/>
    </source>
</evidence>
<feature type="transmembrane region" description="Helical" evidence="1">
    <location>
        <begin position="6"/>
        <end position="28"/>
    </location>
</feature>
<accession>A0ABM7VWU7</accession>
<protein>
    <recommendedName>
        <fullName evidence="4">DUF3592 domain-containing protein</fullName>
    </recommendedName>
</protein>
<evidence type="ECO:0000313" key="2">
    <source>
        <dbReference type="EMBL" id="BDD51718.1"/>
    </source>
</evidence>
<proteinExistence type="predicted"/>
<gene>
    <name evidence="2" type="ORF">PDTA9734_32050</name>
</gene>
<name>A0ABM7VWU7_9ENTR</name>
<dbReference type="Proteomes" id="UP001320460">
    <property type="component" value="Chromosome"/>
</dbReference>
<dbReference type="EMBL" id="AP025334">
    <property type="protein sequence ID" value="BDD51718.1"/>
    <property type="molecule type" value="Genomic_DNA"/>
</dbReference>
<evidence type="ECO:0008006" key="4">
    <source>
        <dbReference type="Google" id="ProtNLM"/>
    </source>
</evidence>
<sequence>MINMRYVTDVIVFAVLAFFAYVIVSLLIRDIRNAKLKSHIRKNGVLAQAEILNVEAYTGKISDYTNIKLHYKFTTDEGVDIVGTGSAVIYTSDLRQYQIGKFFDVTYNKDNPSQVIMEIENASLKRRRR</sequence>
<keyword evidence="1" id="KW-1133">Transmembrane helix</keyword>
<keyword evidence="3" id="KW-1185">Reference proteome</keyword>
<keyword evidence="1" id="KW-0472">Membrane</keyword>